<accession>A0A2T0B2W3</accession>
<dbReference type="CDD" id="cd04872">
    <property type="entry name" value="ACT_1ZPV"/>
    <property type="match status" value="1"/>
</dbReference>
<evidence type="ECO:0000259" key="2">
    <source>
        <dbReference type="PROSITE" id="PS51671"/>
    </source>
</evidence>
<dbReference type="SUPFAM" id="SSF55021">
    <property type="entry name" value="ACT-like"/>
    <property type="match status" value="1"/>
</dbReference>
<evidence type="ECO:0000313" key="3">
    <source>
        <dbReference type="EMBL" id="PRR78107.1"/>
    </source>
</evidence>
<comment type="similarity">
    <text evidence="1">Belongs to the UPF0237 family.</text>
</comment>
<dbReference type="EMBL" id="PVXO01000051">
    <property type="protein sequence ID" value="PRR78107.1"/>
    <property type="molecule type" value="Genomic_DNA"/>
</dbReference>
<gene>
    <name evidence="3" type="ORF">CLLI_18710</name>
</gene>
<dbReference type="FunFam" id="3.30.70.260:FF:000032">
    <property type="entry name" value="UPF0237 protein SP_0238"/>
    <property type="match status" value="1"/>
</dbReference>
<reference evidence="3 4" key="1">
    <citation type="submission" date="2018-03" db="EMBL/GenBank/DDBJ databases">
        <title>Genome sequence of Clostridium liquoris DSM 100320.</title>
        <authorList>
            <person name="Poehlein A."/>
            <person name="Daniel R."/>
        </authorList>
    </citation>
    <scope>NUCLEOTIDE SEQUENCE [LARGE SCALE GENOMIC DNA]</scope>
    <source>
        <strain evidence="3 4">DSM 100320</strain>
    </source>
</reference>
<dbReference type="InterPro" id="IPR022986">
    <property type="entry name" value="UPF0237_ACT"/>
</dbReference>
<evidence type="ECO:0000256" key="1">
    <source>
        <dbReference type="HAMAP-Rule" id="MF_01054"/>
    </source>
</evidence>
<keyword evidence="4" id="KW-1185">Reference proteome</keyword>
<dbReference type="Pfam" id="PF13740">
    <property type="entry name" value="ACT_6"/>
    <property type="match status" value="1"/>
</dbReference>
<dbReference type="PANTHER" id="PTHR34875:SF6">
    <property type="entry name" value="UPF0237 PROTEIN MJ1558"/>
    <property type="match status" value="1"/>
</dbReference>
<protein>
    <recommendedName>
        <fullName evidence="1">UPF0237 protein CLLI_18710</fullName>
    </recommendedName>
</protein>
<proteinExistence type="inferred from homology"/>
<dbReference type="InterPro" id="IPR002912">
    <property type="entry name" value="ACT_dom"/>
</dbReference>
<dbReference type="InterPro" id="IPR050990">
    <property type="entry name" value="UPF0237/GcvR_regulator"/>
</dbReference>
<dbReference type="Proteomes" id="UP000239706">
    <property type="component" value="Unassembled WGS sequence"/>
</dbReference>
<comment type="caution">
    <text evidence="3">The sequence shown here is derived from an EMBL/GenBank/DDBJ whole genome shotgun (WGS) entry which is preliminary data.</text>
</comment>
<dbReference type="OrthoDB" id="9803078at2"/>
<organism evidence="3 4">
    <name type="scientific">Clostridium liquoris</name>
    <dbReference type="NCBI Taxonomy" id="1289519"/>
    <lineage>
        <taxon>Bacteria</taxon>
        <taxon>Bacillati</taxon>
        <taxon>Bacillota</taxon>
        <taxon>Clostridia</taxon>
        <taxon>Eubacteriales</taxon>
        <taxon>Clostridiaceae</taxon>
        <taxon>Clostridium</taxon>
    </lineage>
</organism>
<dbReference type="Gene3D" id="3.30.70.260">
    <property type="match status" value="1"/>
</dbReference>
<dbReference type="RefSeq" id="WP_106063954.1">
    <property type="nucleotide sequence ID" value="NZ_PVXO01000051.1"/>
</dbReference>
<evidence type="ECO:0000313" key="4">
    <source>
        <dbReference type="Proteomes" id="UP000239706"/>
    </source>
</evidence>
<sequence length="89" mass="9838">MRAIITVIGKDKVGIIAGVSSELSSMGVNILDISQTIIQEYFTMIMLVDIGKTNVSFDGIKDALNKKGEELGVSIRIQHEEIFESMHRI</sequence>
<feature type="domain" description="ACT" evidence="2">
    <location>
        <begin position="4"/>
        <end position="78"/>
    </location>
</feature>
<dbReference type="AlphaFoldDB" id="A0A2T0B2W3"/>
<dbReference type="PROSITE" id="PS51671">
    <property type="entry name" value="ACT"/>
    <property type="match status" value="1"/>
</dbReference>
<dbReference type="PANTHER" id="PTHR34875">
    <property type="entry name" value="UPF0237 PROTEIN MJ1558"/>
    <property type="match status" value="1"/>
</dbReference>
<name>A0A2T0B2W3_9CLOT</name>
<dbReference type="InterPro" id="IPR045865">
    <property type="entry name" value="ACT-like_dom_sf"/>
</dbReference>
<dbReference type="HAMAP" id="MF_01054">
    <property type="entry name" value="UPF0237"/>
    <property type="match status" value="1"/>
</dbReference>
<dbReference type="NCBIfam" id="NF001220">
    <property type="entry name" value="PRK00194.1"/>
    <property type="match status" value="1"/>
</dbReference>